<gene>
    <name evidence="2" type="ORF">GCM10010430_20940</name>
</gene>
<evidence type="ECO:0000313" key="2">
    <source>
        <dbReference type="EMBL" id="GAA2239492.1"/>
    </source>
</evidence>
<protein>
    <recommendedName>
        <fullName evidence="1">Lantibiotic dehydratase N-terminal domain-containing protein</fullName>
    </recommendedName>
</protein>
<organism evidence="2 3">
    <name type="scientific">Kitasatospora cystarginea</name>
    <dbReference type="NCBI Taxonomy" id="58350"/>
    <lineage>
        <taxon>Bacteria</taxon>
        <taxon>Bacillati</taxon>
        <taxon>Actinomycetota</taxon>
        <taxon>Actinomycetes</taxon>
        <taxon>Kitasatosporales</taxon>
        <taxon>Streptomycetaceae</taxon>
        <taxon>Kitasatospora</taxon>
    </lineage>
</organism>
<reference evidence="3" key="1">
    <citation type="journal article" date="2019" name="Int. J. Syst. Evol. Microbiol.">
        <title>The Global Catalogue of Microorganisms (GCM) 10K type strain sequencing project: providing services to taxonomists for standard genome sequencing and annotation.</title>
        <authorList>
            <consortium name="The Broad Institute Genomics Platform"/>
            <consortium name="The Broad Institute Genome Sequencing Center for Infectious Disease"/>
            <person name="Wu L."/>
            <person name="Ma J."/>
        </authorList>
    </citation>
    <scope>NUCLEOTIDE SEQUENCE [LARGE SCALE GENOMIC DNA]</scope>
    <source>
        <strain evidence="3">JCM 7356</strain>
    </source>
</reference>
<name>A0ABP5QQ95_9ACTN</name>
<dbReference type="RefSeq" id="WP_344636008.1">
    <property type="nucleotide sequence ID" value="NZ_BAAATR010000007.1"/>
</dbReference>
<proteinExistence type="predicted"/>
<dbReference type="EMBL" id="BAAATR010000007">
    <property type="protein sequence ID" value="GAA2239492.1"/>
    <property type="molecule type" value="Genomic_DNA"/>
</dbReference>
<accession>A0ABP5QQ95</accession>
<comment type="caution">
    <text evidence="2">The sequence shown here is derived from an EMBL/GenBank/DDBJ whole genome shotgun (WGS) entry which is preliminary data.</text>
</comment>
<evidence type="ECO:0000313" key="3">
    <source>
        <dbReference type="Proteomes" id="UP001500305"/>
    </source>
</evidence>
<dbReference type="Pfam" id="PF04738">
    <property type="entry name" value="Lant_dehydr_N"/>
    <property type="match status" value="1"/>
</dbReference>
<dbReference type="InterPro" id="IPR006827">
    <property type="entry name" value="Lant_deHydtase_N"/>
</dbReference>
<sequence>MTAPRRPAWPETDERSHLLPLAGSDWAVWRDVVLRGAGFPVTEAGRLSAPGLAQAAGLPDQEFDELWKAELERLADSLREVAADPRFREAVAWQNPAAVRSAVDKVGRPAEPGRTTELKHLQLVANYLQRYTVKNDTIGFFGPAAWGRLTESDRPMDCAGGPGLLADRTVYFENWAIDTLARRLSDQPGMRPWLRPVLSGGVFVDDDRLLRPYREPVELPPGVLSLLRMCDGSRTLAELAARRDTSTVDSIVEELRPWLDDGVVRMDLSGPIEAHPERTLRERLALVGDREPRERALAALDELERGRDAVAAAAGRPDRLMAATAALDEAFLRITGSDAVRRHGEMYAGRTLVYEDTRRDVDLEIGRPVQAAIGGPLGLVADSARWFAGRAGRNYLDLFGSLLDRHSRATGRDRLPLSQLLGMATRQLTTRGGPPEPVADAVSRLQAKWARILELPDGARRHEPTVESIRDAVRREFPATAPLWSAARHHSPDLMIAAAGLDAVRLGRFTAVMGELHLATNTLEARPFVERHADVGRLLEAAERDHAGRRWYSVPSKDSPLVNSRSYPAALLSPHFRYWCLHDSDTGAPGPVFPSAALEVCREDGRLVVVSKTGEGPWDLLEVLAEQVSAAIVGAFRPLAPARHLPRISIGRLVVQREAWSFEPAELEWAFAKTAARRFREAQKFREAHDMPVRTFCRVHTERKPTLTDFSSVLMLEQTARAVRRAAADTAERRSVTISEMLPDLGQTWLTDAAGAPYTAELRMVLVDPLGTEGARL</sequence>
<dbReference type="Proteomes" id="UP001500305">
    <property type="component" value="Unassembled WGS sequence"/>
</dbReference>
<keyword evidence="3" id="KW-1185">Reference proteome</keyword>
<feature type="domain" description="Lantibiotic dehydratase N-terminal" evidence="1">
    <location>
        <begin position="83"/>
        <end position="511"/>
    </location>
</feature>
<evidence type="ECO:0000259" key="1">
    <source>
        <dbReference type="Pfam" id="PF04738"/>
    </source>
</evidence>